<organism evidence="5 6">
    <name type="scientific">Gordonia hirsuta DSM 44140 = NBRC 16056</name>
    <dbReference type="NCBI Taxonomy" id="1121927"/>
    <lineage>
        <taxon>Bacteria</taxon>
        <taxon>Bacillati</taxon>
        <taxon>Actinomycetota</taxon>
        <taxon>Actinomycetes</taxon>
        <taxon>Mycobacteriales</taxon>
        <taxon>Gordoniaceae</taxon>
        <taxon>Gordonia</taxon>
    </lineage>
</organism>
<comment type="caution">
    <text evidence="5">The sequence shown here is derived from an EMBL/GenBank/DDBJ whole genome shotgun (WGS) entry which is preliminary data.</text>
</comment>
<evidence type="ECO:0000259" key="4">
    <source>
        <dbReference type="Pfam" id="PF13472"/>
    </source>
</evidence>
<gene>
    <name evidence="5" type="ORF">GOHSU_23_00210</name>
</gene>
<dbReference type="InterPro" id="IPR036514">
    <property type="entry name" value="SGNH_hydro_sf"/>
</dbReference>
<dbReference type="PANTHER" id="PTHR37981">
    <property type="entry name" value="LIPASE 2"/>
    <property type="match status" value="1"/>
</dbReference>
<dbReference type="GO" id="GO:0004806">
    <property type="term" value="F:triacylglycerol lipase activity"/>
    <property type="evidence" value="ECO:0007669"/>
    <property type="project" value="TreeGrafter"/>
</dbReference>
<evidence type="ECO:0000256" key="2">
    <source>
        <dbReference type="PIRSR" id="PIRSR637460-2"/>
    </source>
</evidence>
<keyword evidence="3" id="KW-0732">Signal</keyword>
<dbReference type="RefSeq" id="WP_005940282.1">
    <property type="nucleotide sequence ID" value="NZ_ATVK01000012.1"/>
</dbReference>
<evidence type="ECO:0000256" key="3">
    <source>
        <dbReference type="SAM" id="SignalP"/>
    </source>
</evidence>
<evidence type="ECO:0000313" key="6">
    <source>
        <dbReference type="Proteomes" id="UP000053405"/>
    </source>
</evidence>
<feature type="signal peptide" evidence="3">
    <location>
        <begin position="1"/>
        <end position="19"/>
    </location>
</feature>
<accession>L7L952</accession>
<dbReference type="CDD" id="cd01823">
    <property type="entry name" value="SEST_like"/>
    <property type="match status" value="1"/>
</dbReference>
<evidence type="ECO:0000256" key="1">
    <source>
        <dbReference type="PIRSR" id="PIRSR637460-1"/>
    </source>
</evidence>
<dbReference type="Pfam" id="PF13472">
    <property type="entry name" value="Lipase_GDSL_2"/>
    <property type="match status" value="1"/>
</dbReference>
<feature type="disulfide bond" evidence="2">
    <location>
        <begin position="46"/>
        <end position="70"/>
    </location>
</feature>
<protein>
    <submittedName>
        <fullName evidence="5">Putative lipase</fullName>
    </submittedName>
</protein>
<dbReference type="GO" id="GO:0019433">
    <property type="term" value="P:triglyceride catabolic process"/>
    <property type="evidence" value="ECO:0007669"/>
    <property type="project" value="TreeGrafter"/>
</dbReference>
<evidence type="ECO:0000313" key="5">
    <source>
        <dbReference type="EMBL" id="GAC57675.1"/>
    </source>
</evidence>
<reference evidence="5 6" key="1">
    <citation type="submission" date="2012-12" db="EMBL/GenBank/DDBJ databases">
        <title>Whole genome shotgun sequence of Gordonia hirsuta NBRC 16056.</title>
        <authorList>
            <person name="Isaki-Nakamura S."/>
            <person name="Hosoyama A."/>
            <person name="Tsuchikane K."/>
            <person name="Katsumata H."/>
            <person name="Baba S."/>
            <person name="Yamazaki S."/>
            <person name="Fujita N."/>
        </authorList>
    </citation>
    <scope>NUCLEOTIDE SEQUENCE [LARGE SCALE GENOMIC DNA]</scope>
    <source>
        <strain evidence="5 6">NBRC 16056</strain>
    </source>
</reference>
<dbReference type="eggNOG" id="COG2755">
    <property type="taxonomic scope" value="Bacteria"/>
</dbReference>
<sequence>MLAAVVALLAPLAVAPAEARPGSYIVVMGDSYTTNYAYKKSQSGQCRRSATAWPAQLARHTSHPIMNVACSGAKLGNGGYNVYDEAQEVRRRGGFNANTRAVLVQLGFNSFGGGPGLWDRGQQSFPTLTGANYAQQLRALVTYVRSAAPNARIAIVGYPQVFAPGQREMCSKALGLIPVPEPGRTAAPTFLAKMQVAQKEAARRLGVRFVNLNAATNGHGVCSLDPWVNRHPFPALGETFLFAHPTPHGDAVAARTVARAIR</sequence>
<feature type="active site" description="Nucleophile" evidence="1">
    <location>
        <position position="31"/>
    </location>
</feature>
<proteinExistence type="predicted"/>
<dbReference type="Proteomes" id="UP000053405">
    <property type="component" value="Unassembled WGS sequence"/>
</dbReference>
<dbReference type="Gene3D" id="3.40.50.1110">
    <property type="entry name" value="SGNH hydrolase"/>
    <property type="match status" value="1"/>
</dbReference>
<name>L7L952_9ACTN</name>
<dbReference type="STRING" id="1121927.GOHSU_23_00210"/>
<dbReference type="EMBL" id="BANT01000023">
    <property type="protein sequence ID" value="GAC57675.1"/>
    <property type="molecule type" value="Genomic_DNA"/>
</dbReference>
<dbReference type="InterPro" id="IPR037460">
    <property type="entry name" value="SEST-like"/>
</dbReference>
<keyword evidence="6" id="KW-1185">Reference proteome</keyword>
<feature type="domain" description="SGNH hydrolase-type esterase" evidence="4">
    <location>
        <begin position="27"/>
        <end position="250"/>
    </location>
</feature>
<feature type="chain" id="PRO_5003979732" evidence="3">
    <location>
        <begin position="20"/>
        <end position="262"/>
    </location>
</feature>
<dbReference type="InterPro" id="IPR013830">
    <property type="entry name" value="SGNH_hydro"/>
</dbReference>
<keyword evidence="2" id="KW-1015">Disulfide bond</keyword>
<feature type="active site" evidence="1">
    <location>
        <position position="244"/>
    </location>
</feature>
<dbReference type="AlphaFoldDB" id="L7L952"/>
<dbReference type="OrthoDB" id="5503950at2"/>
<dbReference type="PANTHER" id="PTHR37981:SF1">
    <property type="entry name" value="SGNH HYDROLASE-TYPE ESTERASE DOMAIN-CONTAINING PROTEIN"/>
    <property type="match status" value="1"/>
</dbReference>
<dbReference type="SUPFAM" id="SSF52266">
    <property type="entry name" value="SGNH hydrolase"/>
    <property type="match status" value="1"/>
</dbReference>